<dbReference type="InterPro" id="IPR036188">
    <property type="entry name" value="FAD/NAD-bd_sf"/>
</dbReference>
<keyword evidence="6" id="KW-0472">Membrane</keyword>
<evidence type="ECO:0000256" key="3">
    <source>
        <dbReference type="ARBA" id="ARBA00022630"/>
    </source>
</evidence>
<proteinExistence type="inferred from homology"/>
<evidence type="ECO:0000256" key="2">
    <source>
        <dbReference type="ARBA" id="ARBA00005272"/>
    </source>
</evidence>
<sequence length="449" mass="48345">MDSHATSIDVTEGGLVLARVLAPLKSAVKTPVERGKARPRPAGRPVRPRVVVVGAGFAGLNAARVLARGGALVALADPRPYTTFQPLLYQVATAGINAGDVAYPLRTFAGNYPNMRVRVSRLSNLHLDDKRVELADGTAIDYDYLVLATGVTTSWLGIKGAQEHAMPTYSVRDAVALRERIQRCLEETAEGKRSSTHVVIVGGGATGVETAGVLAELRRRTIPLTHPEIRPEQISVTLVERFDYVLAPYKPRLRDAAANALRKRGVNLRLGSSVAAVEPDAVILGDGTRLHSDVTIWAPGVIAPKEVADCGLPQGKGGRVIVTEALNLEDHPEVFVAGDLALSPQPLPQVAQPAIQMGKHVGRQILAAAQGRPVRPFSYRDPGIMAIVGRAEAVIQLRNGMTMHGLLPWLAWIFVHIAYLLGGRNRITVLNDFFWRYLGPRHSAASVAE</sequence>
<organism evidence="8 9">
    <name type="scientific">Nonomuraea turkmeniaca</name>
    <dbReference type="NCBI Taxonomy" id="103838"/>
    <lineage>
        <taxon>Bacteria</taxon>
        <taxon>Bacillati</taxon>
        <taxon>Actinomycetota</taxon>
        <taxon>Actinomycetes</taxon>
        <taxon>Streptosporangiales</taxon>
        <taxon>Streptosporangiaceae</taxon>
        <taxon>Nonomuraea</taxon>
    </lineage>
</organism>
<dbReference type="PRINTS" id="PR00411">
    <property type="entry name" value="PNDRDTASEI"/>
</dbReference>
<evidence type="ECO:0000259" key="7">
    <source>
        <dbReference type="Pfam" id="PF07992"/>
    </source>
</evidence>
<feature type="domain" description="FAD/NAD(P)-binding" evidence="7">
    <location>
        <begin position="49"/>
        <end position="358"/>
    </location>
</feature>
<protein>
    <submittedName>
        <fullName evidence="8">NAD(P)/FAD-dependent oxidoreductase</fullName>
    </submittedName>
</protein>
<dbReference type="Gene3D" id="3.50.50.100">
    <property type="match status" value="1"/>
</dbReference>
<keyword evidence="5" id="KW-0560">Oxidoreductase</keyword>
<comment type="similarity">
    <text evidence="2">Belongs to the NADH dehydrogenase family.</text>
</comment>
<reference evidence="8 9" key="1">
    <citation type="submission" date="2019-05" db="EMBL/GenBank/DDBJ databases">
        <title>Draft genome sequence of Nonomuraea turkmeniaca DSM 43926.</title>
        <authorList>
            <person name="Saricaoglu S."/>
            <person name="Isik K."/>
        </authorList>
    </citation>
    <scope>NUCLEOTIDE SEQUENCE [LARGE SCALE GENOMIC DNA]</scope>
    <source>
        <strain evidence="8 9">DSM 43926</strain>
    </source>
</reference>
<evidence type="ECO:0000256" key="5">
    <source>
        <dbReference type="ARBA" id="ARBA00023002"/>
    </source>
</evidence>
<evidence type="ECO:0000313" key="9">
    <source>
        <dbReference type="Proteomes" id="UP000309128"/>
    </source>
</evidence>
<dbReference type="EMBL" id="VCKY01000019">
    <property type="protein sequence ID" value="TMR23440.1"/>
    <property type="molecule type" value="Genomic_DNA"/>
</dbReference>
<dbReference type="PRINTS" id="PR00368">
    <property type="entry name" value="FADPNR"/>
</dbReference>
<evidence type="ECO:0000256" key="4">
    <source>
        <dbReference type="ARBA" id="ARBA00022827"/>
    </source>
</evidence>
<comment type="cofactor">
    <cofactor evidence="1">
        <name>FAD</name>
        <dbReference type="ChEBI" id="CHEBI:57692"/>
    </cofactor>
</comment>
<comment type="caution">
    <text evidence="8">The sequence shown here is derived from an EMBL/GenBank/DDBJ whole genome shotgun (WGS) entry which is preliminary data.</text>
</comment>
<evidence type="ECO:0000313" key="8">
    <source>
        <dbReference type="EMBL" id="TMR23440.1"/>
    </source>
</evidence>
<keyword evidence="6" id="KW-1133">Transmembrane helix</keyword>
<keyword evidence="3" id="KW-0285">Flavoprotein</keyword>
<accession>A0A5S4GBP3</accession>
<dbReference type="Pfam" id="PF07992">
    <property type="entry name" value="Pyr_redox_2"/>
    <property type="match status" value="1"/>
</dbReference>
<dbReference type="GO" id="GO:0003955">
    <property type="term" value="F:NAD(P)H dehydrogenase (quinone) activity"/>
    <property type="evidence" value="ECO:0007669"/>
    <property type="project" value="TreeGrafter"/>
</dbReference>
<dbReference type="AlphaFoldDB" id="A0A5S4GBP3"/>
<evidence type="ECO:0000256" key="1">
    <source>
        <dbReference type="ARBA" id="ARBA00001974"/>
    </source>
</evidence>
<dbReference type="InterPro" id="IPR023753">
    <property type="entry name" value="FAD/NAD-binding_dom"/>
</dbReference>
<dbReference type="PANTHER" id="PTHR42913:SF3">
    <property type="entry name" value="64 KDA MITOCHONDRIAL NADH DEHYDROGENASE (EUROFUNG)"/>
    <property type="match status" value="1"/>
</dbReference>
<name>A0A5S4GBP3_9ACTN</name>
<dbReference type="OrthoDB" id="9781621at2"/>
<dbReference type="InterPro" id="IPR051169">
    <property type="entry name" value="NADH-Q_oxidoreductase"/>
</dbReference>
<dbReference type="GO" id="GO:0019646">
    <property type="term" value="P:aerobic electron transport chain"/>
    <property type="evidence" value="ECO:0007669"/>
    <property type="project" value="TreeGrafter"/>
</dbReference>
<feature type="transmembrane region" description="Helical" evidence="6">
    <location>
        <begin position="406"/>
        <end position="422"/>
    </location>
</feature>
<dbReference type="PANTHER" id="PTHR42913">
    <property type="entry name" value="APOPTOSIS-INDUCING FACTOR 1"/>
    <property type="match status" value="1"/>
</dbReference>
<gene>
    <name evidence="8" type="ORF">ETD86_08200</name>
</gene>
<keyword evidence="9" id="KW-1185">Reference proteome</keyword>
<dbReference type="SUPFAM" id="SSF51905">
    <property type="entry name" value="FAD/NAD(P)-binding domain"/>
    <property type="match status" value="1"/>
</dbReference>
<keyword evidence="4" id="KW-0274">FAD</keyword>
<keyword evidence="6" id="KW-0812">Transmembrane</keyword>
<evidence type="ECO:0000256" key="6">
    <source>
        <dbReference type="SAM" id="Phobius"/>
    </source>
</evidence>
<dbReference type="Proteomes" id="UP000309128">
    <property type="component" value="Unassembled WGS sequence"/>
</dbReference>